<feature type="chain" id="PRO_5044933690" description="Aspartate 1-decarboxylase beta chain" evidence="9">
    <location>
        <begin position="1"/>
        <end position="24"/>
    </location>
</feature>
<evidence type="ECO:0000256" key="1">
    <source>
        <dbReference type="ARBA" id="ARBA00022490"/>
    </source>
</evidence>
<evidence type="ECO:0000256" key="8">
    <source>
        <dbReference type="ARBA" id="ARBA00023317"/>
    </source>
</evidence>
<sequence length="138" mass="14819">MYRTMLKSKIHRATVTHANLHYVGSLTICRDLMRAADLLPGERVDIANINNGSRMSTYAIEGPSESRIIGVNGASARLFAPGDLVTILGYGICSGEEVEELLPRVVLVDPENRLISCGNDAAEPAPRSGTVRGDTGRP</sequence>
<dbReference type="Pfam" id="PF02261">
    <property type="entry name" value="Asp_decarbox"/>
    <property type="match status" value="1"/>
</dbReference>
<keyword evidence="8 9" id="KW-0670">Pyruvate</keyword>
<gene>
    <name evidence="9" type="primary">panD</name>
    <name evidence="11" type="ORF">GCM10010411_91160</name>
</gene>
<comment type="function">
    <text evidence="9">Catalyzes the pyruvoyl-dependent decarboxylation of aspartate to produce beta-alanine.</text>
</comment>
<protein>
    <recommendedName>
        <fullName evidence="9">Aspartate 1-decarboxylase</fullName>
        <ecNumber evidence="9">4.1.1.11</ecNumber>
    </recommendedName>
    <alternativeName>
        <fullName evidence="9">Aspartate alpha-decarboxylase</fullName>
    </alternativeName>
    <component>
        <recommendedName>
            <fullName evidence="9">Aspartate 1-decarboxylase beta chain</fullName>
        </recommendedName>
    </component>
    <component>
        <recommendedName>
            <fullName evidence="9">Aspartate 1-decarboxylase alpha chain</fullName>
        </recommendedName>
    </component>
</protein>
<accession>A0ABN3QXF2</accession>
<comment type="PTM">
    <text evidence="9">Is synthesized initially as an inactive proenzyme, which is activated by self-cleavage at a specific serine bond to produce a beta-subunit with a hydroxyl group at its C-terminus and an alpha-subunit with a pyruvoyl group at its N-terminus.</text>
</comment>
<dbReference type="InterPro" id="IPR003190">
    <property type="entry name" value="Asp_decarbox"/>
</dbReference>
<dbReference type="Gene3D" id="2.40.40.20">
    <property type="match status" value="1"/>
</dbReference>
<dbReference type="EMBL" id="BAAATD010000022">
    <property type="protein sequence ID" value="GAA2637396.1"/>
    <property type="molecule type" value="Genomic_DNA"/>
</dbReference>
<keyword evidence="2 9" id="KW-0566">Pantothenate biosynthesis</keyword>
<keyword evidence="1 9" id="KW-0963">Cytoplasm</keyword>
<evidence type="ECO:0000256" key="6">
    <source>
        <dbReference type="ARBA" id="ARBA00023239"/>
    </source>
</evidence>
<dbReference type="PIRSF" id="PIRSF006246">
    <property type="entry name" value="Asp_decarbox"/>
    <property type="match status" value="1"/>
</dbReference>
<keyword evidence="3 9" id="KW-0210">Decarboxylase</keyword>
<dbReference type="RefSeq" id="WP_344549031.1">
    <property type="nucleotide sequence ID" value="NZ_BAAATD010000022.1"/>
</dbReference>
<feature type="active site" description="Schiff-base intermediate with substrate; via pyruvic acid" evidence="9">
    <location>
        <position position="25"/>
    </location>
</feature>
<feature type="active site" description="Proton donor" evidence="9">
    <location>
        <position position="58"/>
    </location>
</feature>
<keyword evidence="5 9" id="KW-0865">Zymogen</keyword>
<dbReference type="EC" id="4.1.1.11" evidence="9"/>
<evidence type="ECO:0000313" key="12">
    <source>
        <dbReference type="Proteomes" id="UP001501509"/>
    </source>
</evidence>
<evidence type="ECO:0000256" key="10">
    <source>
        <dbReference type="SAM" id="MobiDB-lite"/>
    </source>
</evidence>
<dbReference type="CDD" id="cd06919">
    <property type="entry name" value="Asp_decarbox"/>
    <property type="match status" value="1"/>
</dbReference>
<comment type="similarity">
    <text evidence="9">Belongs to the PanD family.</text>
</comment>
<keyword evidence="12" id="KW-1185">Reference proteome</keyword>
<evidence type="ECO:0000256" key="5">
    <source>
        <dbReference type="ARBA" id="ARBA00023145"/>
    </source>
</evidence>
<name>A0ABN3QXF2_9ACTN</name>
<comment type="subcellular location">
    <subcellularLocation>
        <location evidence="9">Cytoplasm</location>
    </subcellularLocation>
</comment>
<feature type="binding site" evidence="9">
    <location>
        <position position="57"/>
    </location>
    <ligand>
        <name>substrate</name>
    </ligand>
</feature>
<comment type="cofactor">
    <cofactor evidence="9">
        <name>pyruvate</name>
        <dbReference type="ChEBI" id="CHEBI:15361"/>
    </cofactor>
    <text evidence="9">Binds 1 pyruvoyl group covalently per subunit.</text>
</comment>
<keyword evidence="6 9" id="KW-0456">Lyase</keyword>
<feature type="modified residue" description="Pyruvic acid (Ser)" evidence="9">
    <location>
        <position position="25"/>
    </location>
</feature>
<comment type="pathway">
    <text evidence="9">Cofactor biosynthesis; (R)-pantothenate biosynthesis; beta-alanine from L-aspartate: step 1/1.</text>
</comment>
<evidence type="ECO:0000256" key="9">
    <source>
        <dbReference type="HAMAP-Rule" id="MF_00446"/>
    </source>
</evidence>
<dbReference type="PANTHER" id="PTHR21012:SF0">
    <property type="entry name" value="ASPARTATE 1-DECARBOXYLASE"/>
    <property type="match status" value="1"/>
</dbReference>
<feature type="chain" id="PRO_5044933691" description="Aspartate 1-decarboxylase alpha chain" evidence="9">
    <location>
        <begin position="25"/>
        <end position="138"/>
    </location>
</feature>
<dbReference type="InterPro" id="IPR009010">
    <property type="entry name" value="Asp_de-COase-like_dom_sf"/>
</dbReference>
<comment type="caution">
    <text evidence="9">Lacks conserved residue(s) required for the propagation of feature annotation.</text>
</comment>
<dbReference type="PANTHER" id="PTHR21012">
    <property type="entry name" value="ASPARTATE 1-DECARBOXYLASE"/>
    <property type="match status" value="1"/>
</dbReference>
<evidence type="ECO:0000256" key="7">
    <source>
        <dbReference type="ARBA" id="ARBA00023270"/>
    </source>
</evidence>
<comment type="caution">
    <text evidence="11">The sequence shown here is derived from an EMBL/GenBank/DDBJ whole genome shotgun (WGS) entry which is preliminary data.</text>
</comment>
<evidence type="ECO:0000313" key="11">
    <source>
        <dbReference type="EMBL" id="GAA2637396.1"/>
    </source>
</evidence>
<organism evidence="11 12">
    <name type="scientific">Actinomadura fulvescens</name>
    <dbReference type="NCBI Taxonomy" id="46160"/>
    <lineage>
        <taxon>Bacteria</taxon>
        <taxon>Bacillati</taxon>
        <taxon>Actinomycetota</taxon>
        <taxon>Actinomycetes</taxon>
        <taxon>Streptosporangiales</taxon>
        <taxon>Thermomonosporaceae</taxon>
        <taxon>Actinomadura</taxon>
    </lineage>
</organism>
<reference evidence="11 12" key="1">
    <citation type="journal article" date="2019" name="Int. J. Syst. Evol. Microbiol.">
        <title>The Global Catalogue of Microorganisms (GCM) 10K type strain sequencing project: providing services to taxonomists for standard genome sequencing and annotation.</title>
        <authorList>
            <consortium name="The Broad Institute Genomics Platform"/>
            <consortium name="The Broad Institute Genome Sequencing Center for Infectious Disease"/>
            <person name="Wu L."/>
            <person name="Ma J."/>
        </authorList>
    </citation>
    <scope>NUCLEOTIDE SEQUENCE [LARGE SCALE GENOMIC DNA]</scope>
    <source>
        <strain evidence="11 12">JCM 6833</strain>
    </source>
</reference>
<dbReference type="SUPFAM" id="SSF50692">
    <property type="entry name" value="ADC-like"/>
    <property type="match status" value="1"/>
</dbReference>
<dbReference type="HAMAP" id="MF_00446">
    <property type="entry name" value="PanD"/>
    <property type="match status" value="1"/>
</dbReference>
<evidence type="ECO:0000256" key="2">
    <source>
        <dbReference type="ARBA" id="ARBA00022655"/>
    </source>
</evidence>
<keyword evidence="7 9" id="KW-0704">Schiff base</keyword>
<proteinExistence type="inferred from homology"/>
<comment type="subunit">
    <text evidence="9">Heterooctamer of four alpha and four beta subunits.</text>
</comment>
<dbReference type="Proteomes" id="UP001501509">
    <property type="component" value="Unassembled WGS sequence"/>
</dbReference>
<evidence type="ECO:0000256" key="4">
    <source>
        <dbReference type="ARBA" id="ARBA00022813"/>
    </source>
</evidence>
<feature type="region of interest" description="Disordered" evidence="10">
    <location>
        <begin position="118"/>
        <end position="138"/>
    </location>
</feature>
<evidence type="ECO:0000256" key="3">
    <source>
        <dbReference type="ARBA" id="ARBA00022793"/>
    </source>
</evidence>
<comment type="catalytic activity">
    <reaction evidence="9">
        <text>L-aspartate + H(+) = beta-alanine + CO2</text>
        <dbReference type="Rhea" id="RHEA:19497"/>
        <dbReference type="ChEBI" id="CHEBI:15378"/>
        <dbReference type="ChEBI" id="CHEBI:16526"/>
        <dbReference type="ChEBI" id="CHEBI:29991"/>
        <dbReference type="ChEBI" id="CHEBI:57966"/>
        <dbReference type="EC" id="4.1.1.11"/>
    </reaction>
</comment>
<keyword evidence="4 9" id="KW-0068">Autocatalytic cleavage</keyword>
<dbReference type="NCBIfam" id="TIGR00223">
    <property type="entry name" value="panD"/>
    <property type="match status" value="1"/>
</dbReference>